<keyword evidence="4" id="KW-1185">Reference proteome</keyword>
<dbReference type="AlphaFoldDB" id="A0A841FIW4"/>
<organism evidence="3 4">
    <name type="scientific">Phytomonospora endophytica</name>
    <dbReference type="NCBI Taxonomy" id="714109"/>
    <lineage>
        <taxon>Bacteria</taxon>
        <taxon>Bacillati</taxon>
        <taxon>Actinomycetota</taxon>
        <taxon>Actinomycetes</taxon>
        <taxon>Micromonosporales</taxon>
        <taxon>Micromonosporaceae</taxon>
        <taxon>Phytomonospora</taxon>
    </lineage>
</organism>
<evidence type="ECO:0000313" key="3">
    <source>
        <dbReference type="EMBL" id="MBB6037271.1"/>
    </source>
</evidence>
<dbReference type="Gene3D" id="3.30.530.20">
    <property type="match status" value="1"/>
</dbReference>
<feature type="region of interest" description="Disordered" evidence="1">
    <location>
        <begin position="135"/>
        <end position="154"/>
    </location>
</feature>
<feature type="domain" description="Coenzyme Q-binding protein COQ10 START" evidence="2">
    <location>
        <begin position="10"/>
        <end position="130"/>
    </location>
</feature>
<dbReference type="PANTHER" id="PTHR33824:SF7">
    <property type="entry name" value="POLYKETIDE CYCLASE_DEHYDRASE AND LIPID TRANSPORT SUPERFAMILY PROTEIN"/>
    <property type="match status" value="1"/>
</dbReference>
<dbReference type="CDD" id="cd07817">
    <property type="entry name" value="SRPBCC_8"/>
    <property type="match status" value="1"/>
</dbReference>
<protein>
    <submittedName>
        <fullName evidence="3">Putative membrane protein</fullName>
    </submittedName>
</protein>
<evidence type="ECO:0000256" key="1">
    <source>
        <dbReference type="SAM" id="MobiDB-lite"/>
    </source>
</evidence>
<dbReference type="InterPro" id="IPR047137">
    <property type="entry name" value="ORF3"/>
</dbReference>
<evidence type="ECO:0000259" key="2">
    <source>
        <dbReference type="Pfam" id="PF03364"/>
    </source>
</evidence>
<accession>A0A841FIW4</accession>
<dbReference type="InterPro" id="IPR005031">
    <property type="entry name" value="COQ10_START"/>
</dbReference>
<dbReference type="PANTHER" id="PTHR33824">
    <property type="entry name" value="POLYKETIDE CYCLASE/DEHYDRASE AND LIPID TRANSPORT SUPERFAMILY PROTEIN"/>
    <property type="match status" value="1"/>
</dbReference>
<proteinExistence type="predicted"/>
<sequence length="154" mass="17557">MSTITESVTIDAPARAAYEQWAAYETLPRFSDGVINVERRGEDVTHWTVSIAGVTREFDAQVLERIPGRRLAWRSLDGPRHAGALEFEALDDNTTRVTARMDLAPEGFAETAADKLGVINIRVRRDLQQFKHYMEDGGRHEPQTWQDQWHEPPL</sequence>
<evidence type="ECO:0000313" key="4">
    <source>
        <dbReference type="Proteomes" id="UP000548476"/>
    </source>
</evidence>
<dbReference type="Proteomes" id="UP000548476">
    <property type="component" value="Unassembled WGS sequence"/>
</dbReference>
<name>A0A841FIW4_9ACTN</name>
<dbReference type="Pfam" id="PF03364">
    <property type="entry name" value="Polyketide_cyc"/>
    <property type="match status" value="1"/>
</dbReference>
<gene>
    <name evidence="3" type="ORF">HNR73_005147</name>
</gene>
<dbReference type="EMBL" id="JACHGT010000012">
    <property type="protein sequence ID" value="MBB6037271.1"/>
    <property type="molecule type" value="Genomic_DNA"/>
</dbReference>
<dbReference type="RefSeq" id="WP_184790106.1">
    <property type="nucleotide sequence ID" value="NZ_BONT01000081.1"/>
</dbReference>
<reference evidence="3 4" key="1">
    <citation type="submission" date="2020-08" db="EMBL/GenBank/DDBJ databases">
        <title>Genomic Encyclopedia of Type Strains, Phase IV (KMG-IV): sequencing the most valuable type-strain genomes for metagenomic binning, comparative biology and taxonomic classification.</title>
        <authorList>
            <person name="Goeker M."/>
        </authorList>
    </citation>
    <scope>NUCLEOTIDE SEQUENCE [LARGE SCALE GENOMIC DNA]</scope>
    <source>
        <strain evidence="3 4">YIM 65646</strain>
    </source>
</reference>
<dbReference type="SUPFAM" id="SSF55961">
    <property type="entry name" value="Bet v1-like"/>
    <property type="match status" value="1"/>
</dbReference>
<comment type="caution">
    <text evidence="3">The sequence shown here is derived from an EMBL/GenBank/DDBJ whole genome shotgun (WGS) entry which is preliminary data.</text>
</comment>
<dbReference type="InterPro" id="IPR023393">
    <property type="entry name" value="START-like_dom_sf"/>
</dbReference>